<dbReference type="SMART" id="SM00382">
    <property type="entry name" value="AAA"/>
    <property type="match status" value="1"/>
</dbReference>
<feature type="region of interest" description="Disordered" evidence="6">
    <location>
        <begin position="47"/>
        <end position="72"/>
    </location>
</feature>
<dbReference type="SMART" id="SM00962">
    <property type="entry name" value="SRP54"/>
    <property type="match status" value="1"/>
</dbReference>
<reference evidence="9" key="1">
    <citation type="submission" date="2018-06" db="EMBL/GenBank/DDBJ databases">
        <authorList>
            <person name="Zhirakovskaya E."/>
        </authorList>
    </citation>
    <scope>NUCLEOTIDE SEQUENCE</scope>
</reference>
<dbReference type="GO" id="GO:0005886">
    <property type="term" value="C:plasma membrane"/>
    <property type="evidence" value="ECO:0007669"/>
    <property type="project" value="TreeGrafter"/>
</dbReference>
<dbReference type="PANTHER" id="PTHR43134">
    <property type="entry name" value="SIGNAL RECOGNITION PARTICLE RECEPTOR SUBUNIT ALPHA"/>
    <property type="match status" value="1"/>
</dbReference>
<feature type="domain" description="AAA+ ATPase" evidence="7">
    <location>
        <begin position="135"/>
        <end position="273"/>
    </location>
</feature>
<organism evidence="9">
    <name type="scientific">hydrothermal vent metagenome</name>
    <dbReference type="NCBI Taxonomy" id="652676"/>
    <lineage>
        <taxon>unclassified sequences</taxon>
        <taxon>metagenomes</taxon>
        <taxon>ecological metagenomes</taxon>
    </lineage>
</organism>
<dbReference type="GO" id="GO:0003924">
    <property type="term" value="F:GTPase activity"/>
    <property type="evidence" value="ECO:0007669"/>
    <property type="project" value="TreeGrafter"/>
</dbReference>
<dbReference type="InterPro" id="IPR000897">
    <property type="entry name" value="SRP54_GTPase_dom"/>
</dbReference>
<evidence type="ECO:0000259" key="7">
    <source>
        <dbReference type="SMART" id="SM00382"/>
    </source>
</evidence>
<keyword evidence="4" id="KW-0342">GTP-binding</keyword>
<evidence type="ECO:0000313" key="9">
    <source>
        <dbReference type="EMBL" id="VAX02452.1"/>
    </source>
</evidence>
<name>A0A3B1AF66_9ZZZZ</name>
<dbReference type="EMBL" id="UOFW01000011">
    <property type="protein sequence ID" value="VAX02452.1"/>
    <property type="molecule type" value="Genomic_DNA"/>
</dbReference>
<evidence type="ECO:0000256" key="6">
    <source>
        <dbReference type="SAM" id="MobiDB-lite"/>
    </source>
</evidence>
<dbReference type="Pfam" id="PF00448">
    <property type="entry name" value="SRP54"/>
    <property type="match status" value="1"/>
</dbReference>
<gene>
    <name evidence="9" type="ORF">MNBD_ALPHA03-495</name>
</gene>
<comment type="similarity">
    <text evidence="2">Belongs to the GTP-binding SRP family.</text>
</comment>
<protein>
    <submittedName>
        <fullName evidence="9">Uncharacterized protein</fullName>
    </submittedName>
</protein>
<comment type="subcellular location">
    <subcellularLocation>
        <location evidence="1">Membrane</location>
        <topology evidence="1">Peripheral membrane protein</topology>
    </subcellularLocation>
</comment>
<dbReference type="PANTHER" id="PTHR43134:SF3">
    <property type="entry name" value="FLAGELLAR BIOSYNTHESIS PROTEIN FLHF"/>
    <property type="match status" value="1"/>
</dbReference>
<evidence type="ECO:0000256" key="4">
    <source>
        <dbReference type="ARBA" id="ARBA00023134"/>
    </source>
</evidence>
<accession>A0A3B1AF66</accession>
<evidence type="ECO:0000256" key="5">
    <source>
        <dbReference type="ARBA" id="ARBA00023136"/>
    </source>
</evidence>
<dbReference type="AlphaFoldDB" id="A0A3B1AF66"/>
<feature type="domain" description="SRP54-type proteins GTP-binding" evidence="8">
    <location>
        <begin position="136"/>
        <end position="326"/>
    </location>
</feature>
<sequence>MRLKIFTADNMQAALTKVRETLGDDAIIINSHEEDGKVSVTAAMEAPAPKISPRKARKPKPQKAPVQKSLRDLEHADHVETVNLSYFLAHHGINKVMTDRMLETAASFDEDNNINALAKSLDLMFHFSPINNDYQNRPIMLVGPPGVGKTVTAAKLTSQAVLSGKPVRLINTDTIRTGGTAQLNGYAEVLKTTVIEVSEPGLLTPAIDTNKQPEELVIIDTMGYNPFDRHEMAELHQFITAYDVEPILVIAAGTDPLEAREISQTYANLGVRRFIATRLDVARRYASLLVVAEANNMNFAGVGITPYLAKGIEQVDALSLAKLLTRVDDRKIFSPVIEDDDLIIDDMESEIP</sequence>
<proteinExistence type="inferred from homology"/>
<feature type="compositionally biased region" description="Basic residues" evidence="6">
    <location>
        <begin position="52"/>
        <end position="61"/>
    </location>
</feature>
<dbReference type="Gene3D" id="3.40.50.300">
    <property type="entry name" value="P-loop containing nucleotide triphosphate hydrolases"/>
    <property type="match status" value="1"/>
</dbReference>
<dbReference type="GO" id="GO:0006614">
    <property type="term" value="P:SRP-dependent cotranslational protein targeting to membrane"/>
    <property type="evidence" value="ECO:0007669"/>
    <property type="project" value="InterPro"/>
</dbReference>
<dbReference type="InterPro" id="IPR027417">
    <property type="entry name" value="P-loop_NTPase"/>
</dbReference>
<dbReference type="GO" id="GO:0005525">
    <property type="term" value="F:GTP binding"/>
    <property type="evidence" value="ECO:0007669"/>
    <property type="project" value="UniProtKB-KW"/>
</dbReference>
<evidence type="ECO:0000256" key="3">
    <source>
        <dbReference type="ARBA" id="ARBA00022741"/>
    </source>
</evidence>
<dbReference type="GO" id="GO:0005047">
    <property type="term" value="F:signal recognition particle binding"/>
    <property type="evidence" value="ECO:0007669"/>
    <property type="project" value="TreeGrafter"/>
</dbReference>
<dbReference type="Gene3D" id="1.20.120.1380">
    <property type="entry name" value="Flagellar FlhF biosynthesis protein, N domain"/>
    <property type="match status" value="1"/>
</dbReference>
<dbReference type="SUPFAM" id="SSF52540">
    <property type="entry name" value="P-loop containing nucleoside triphosphate hydrolases"/>
    <property type="match status" value="1"/>
</dbReference>
<dbReference type="InterPro" id="IPR003593">
    <property type="entry name" value="AAA+_ATPase"/>
</dbReference>
<evidence type="ECO:0000256" key="1">
    <source>
        <dbReference type="ARBA" id="ARBA00004170"/>
    </source>
</evidence>
<keyword evidence="5" id="KW-0472">Membrane</keyword>
<evidence type="ECO:0000256" key="2">
    <source>
        <dbReference type="ARBA" id="ARBA00008531"/>
    </source>
</evidence>
<evidence type="ECO:0000259" key="8">
    <source>
        <dbReference type="SMART" id="SM00962"/>
    </source>
</evidence>
<keyword evidence="3" id="KW-0547">Nucleotide-binding</keyword>